<dbReference type="InterPro" id="IPR036928">
    <property type="entry name" value="AS_sf"/>
</dbReference>
<dbReference type="PANTHER" id="PTHR11895">
    <property type="entry name" value="TRANSAMIDASE"/>
    <property type="match status" value="1"/>
</dbReference>
<accession>A0ABM8GRK4</accession>
<evidence type="ECO:0000256" key="1">
    <source>
        <dbReference type="ARBA" id="ARBA00009199"/>
    </source>
</evidence>
<name>A0ABM8GRK4_9MICO</name>
<dbReference type="EMBL" id="AP027732">
    <property type="protein sequence ID" value="BDZ51088.1"/>
    <property type="molecule type" value="Genomic_DNA"/>
</dbReference>
<dbReference type="Pfam" id="PF01425">
    <property type="entry name" value="Amidase"/>
    <property type="match status" value="1"/>
</dbReference>
<protein>
    <recommendedName>
        <fullName evidence="3">Amidase domain-containing protein</fullName>
    </recommendedName>
</protein>
<organism evidence="4 5">
    <name type="scientific">Frondihabitans sucicola</name>
    <dbReference type="NCBI Taxonomy" id="1268041"/>
    <lineage>
        <taxon>Bacteria</taxon>
        <taxon>Bacillati</taxon>
        <taxon>Actinomycetota</taxon>
        <taxon>Actinomycetes</taxon>
        <taxon>Micrococcales</taxon>
        <taxon>Microbacteriaceae</taxon>
        <taxon>Frondihabitans</taxon>
    </lineage>
</organism>
<dbReference type="SUPFAM" id="SSF75304">
    <property type="entry name" value="Amidase signature (AS) enzymes"/>
    <property type="match status" value="1"/>
</dbReference>
<dbReference type="PANTHER" id="PTHR11895:SF7">
    <property type="entry name" value="GLUTAMYL-TRNA(GLN) AMIDOTRANSFERASE SUBUNIT A, MITOCHONDRIAL"/>
    <property type="match status" value="1"/>
</dbReference>
<feature type="domain" description="Amidase" evidence="3">
    <location>
        <begin position="25"/>
        <end position="154"/>
    </location>
</feature>
<comment type="similarity">
    <text evidence="1">Belongs to the amidase family.</text>
</comment>
<proteinExistence type="inferred from homology"/>
<dbReference type="InterPro" id="IPR000120">
    <property type="entry name" value="Amidase"/>
</dbReference>
<sequence>MFELHHLSAQEQYDWLRRGEVSPRELVDHYLKRVGRLDPAVGAFVTVTADAARARADALAEGGRSAAPLWGLSLADKDLYDRAGVATGAGSRLSRGRVATVDAGIVEAVDTAGAISLGKTATPEFGLTSYTESLIGPPTRNPYDLALGPGGSSGERRRRSQPVCFRSHRVRTAVDRSVFPLRRPASWA</sequence>
<reference evidence="5" key="1">
    <citation type="journal article" date="2019" name="Int. J. Syst. Evol. Microbiol.">
        <title>The Global Catalogue of Microorganisms (GCM) 10K type strain sequencing project: providing services to taxonomists for standard genome sequencing and annotation.</title>
        <authorList>
            <consortium name="The Broad Institute Genomics Platform"/>
            <consortium name="The Broad Institute Genome Sequencing Center for Infectious Disease"/>
            <person name="Wu L."/>
            <person name="Ma J."/>
        </authorList>
    </citation>
    <scope>NUCLEOTIDE SEQUENCE [LARGE SCALE GENOMIC DNA]</scope>
    <source>
        <strain evidence="5">NBRC 108728</strain>
    </source>
</reference>
<evidence type="ECO:0000313" key="4">
    <source>
        <dbReference type="EMBL" id="BDZ51088.1"/>
    </source>
</evidence>
<keyword evidence="5" id="KW-1185">Reference proteome</keyword>
<gene>
    <name evidence="4" type="ORF">GCM10025867_33290</name>
</gene>
<evidence type="ECO:0000313" key="5">
    <source>
        <dbReference type="Proteomes" id="UP001321486"/>
    </source>
</evidence>
<dbReference type="Proteomes" id="UP001321486">
    <property type="component" value="Chromosome"/>
</dbReference>
<feature type="region of interest" description="Disordered" evidence="2">
    <location>
        <begin position="140"/>
        <end position="162"/>
    </location>
</feature>
<dbReference type="Gene3D" id="3.90.1300.10">
    <property type="entry name" value="Amidase signature (AS) domain"/>
    <property type="match status" value="1"/>
</dbReference>
<evidence type="ECO:0000256" key="2">
    <source>
        <dbReference type="SAM" id="MobiDB-lite"/>
    </source>
</evidence>
<evidence type="ECO:0000259" key="3">
    <source>
        <dbReference type="Pfam" id="PF01425"/>
    </source>
</evidence>
<dbReference type="InterPro" id="IPR023631">
    <property type="entry name" value="Amidase_dom"/>
</dbReference>